<name>A0AAD8SGC9_LOLMU</name>
<dbReference type="InterPro" id="IPR043502">
    <property type="entry name" value="DNA/RNA_pol_sf"/>
</dbReference>
<feature type="compositionally biased region" description="Pro residues" evidence="1">
    <location>
        <begin position="24"/>
        <end position="35"/>
    </location>
</feature>
<proteinExistence type="predicted"/>
<protein>
    <recommendedName>
        <fullName evidence="2">Reverse transcriptase Ty1/copia-type domain-containing protein</fullName>
    </recommendedName>
</protein>
<dbReference type="InterPro" id="IPR013103">
    <property type="entry name" value="RVT_2"/>
</dbReference>
<sequence length="382" mass="41637">MPARMIDVHGHGEDPEASHAATPDVPPAPPSPGPTGPCSAQPASPSVGSAPTASPSAGYSTDGAPSVASLVTGHPMATRLRTDSRRVKQFTDGTVRYDPRRRAFFAAPVSHRDALREPAWHAAMSDEFVALRQNSTWNLVPRPPGVNLVSCKWIFKTKHCPDGSIDKHKARLVARRFSQQHGIDYGDTFSPVVKSATVRLVLSLAVSRGWTLRQIDVSNAFLHGFLTEEVYIQQPPGFEDAQYPNHVCKLQRSIYGLKQSPRACVVGRLQYLTLTRPDIFFAVNKASGRRGDRRHCLHPLHRVCPSASSPSKVELKAVQTQLSNNGQAPDDVRFHSVVTALAVPVYDTGVASASILQRVRRLLLEGVEISRLPHLGGPISFN</sequence>
<dbReference type="Pfam" id="PF07727">
    <property type="entry name" value="RVT_2"/>
    <property type="match status" value="1"/>
</dbReference>
<dbReference type="Proteomes" id="UP001231189">
    <property type="component" value="Unassembled WGS sequence"/>
</dbReference>
<feature type="compositionally biased region" description="Basic and acidic residues" evidence="1">
    <location>
        <begin position="1"/>
        <end position="17"/>
    </location>
</feature>
<comment type="caution">
    <text evidence="3">The sequence shown here is derived from an EMBL/GenBank/DDBJ whole genome shotgun (WGS) entry which is preliminary data.</text>
</comment>
<evidence type="ECO:0000313" key="4">
    <source>
        <dbReference type="Proteomes" id="UP001231189"/>
    </source>
</evidence>
<organism evidence="3 4">
    <name type="scientific">Lolium multiflorum</name>
    <name type="common">Italian ryegrass</name>
    <name type="synonym">Lolium perenne subsp. multiflorum</name>
    <dbReference type="NCBI Taxonomy" id="4521"/>
    <lineage>
        <taxon>Eukaryota</taxon>
        <taxon>Viridiplantae</taxon>
        <taxon>Streptophyta</taxon>
        <taxon>Embryophyta</taxon>
        <taxon>Tracheophyta</taxon>
        <taxon>Spermatophyta</taxon>
        <taxon>Magnoliopsida</taxon>
        <taxon>Liliopsida</taxon>
        <taxon>Poales</taxon>
        <taxon>Poaceae</taxon>
        <taxon>BOP clade</taxon>
        <taxon>Pooideae</taxon>
        <taxon>Poodae</taxon>
        <taxon>Poeae</taxon>
        <taxon>Poeae Chloroplast Group 2 (Poeae type)</taxon>
        <taxon>Loliodinae</taxon>
        <taxon>Loliinae</taxon>
        <taxon>Lolium</taxon>
    </lineage>
</organism>
<dbReference type="EMBL" id="JAUUTY010000004">
    <property type="protein sequence ID" value="KAK1651652.1"/>
    <property type="molecule type" value="Genomic_DNA"/>
</dbReference>
<dbReference type="AlphaFoldDB" id="A0AAD8SGC9"/>
<feature type="compositionally biased region" description="Polar residues" evidence="1">
    <location>
        <begin position="41"/>
        <end position="59"/>
    </location>
</feature>
<gene>
    <name evidence="3" type="ORF">QYE76_069457</name>
</gene>
<evidence type="ECO:0000313" key="3">
    <source>
        <dbReference type="EMBL" id="KAK1651652.1"/>
    </source>
</evidence>
<keyword evidence="4" id="KW-1185">Reference proteome</keyword>
<feature type="domain" description="Reverse transcriptase Ty1/copia-type" evidence="2">
    <location>
        <begin position="134"/>
        <end position="263"/>
    </location>
</feature>
<dbReference type="SUPFAM" id="SSF56672">
    <property type="entry name" value="DNA/RNA polymerases"/>
    <property type="match status" value="1"/>
</dbReference>
<accession>A0AAD8SGC9</accession>
<feature type="region of interest" description="Disordered" evidence="1">
    <location>
        <begin position="1"/>
        <end position="76"/>
    </location>
</feature>
<evidence type="ECO:0000256" key="1">
    <source>
        <dbReference type="SAM" id="MobiDB-lite"/>
    </source>
</evidence>
<reference evidence="3" key="1">
    <citation type="submission" date="2023-07" db="EMBL/GenBank/DDBJ databases">
        <title>A chromosome-level genome assembly of Lolium multiflorum.</title>
        <authorList>
            <person name="Chen Y."/>
            <person name="Copetti D."/>
            <person name="Kolliker R."/>
            <person name="Studer B."/>
        </authorList>
    </citation>
    <scope>NUCLEOTIDE SEQUENCE</scope>
    <source>
        <strain evidence="3">02402/16</strain>
        <tissue evidence="3">Leaf</tissue>
    </source>
</reference>
<evidence type="ECO:0000259" key="2">
    <source>
        <dbReference type="Pfam" id="PF07727"/>
    </source>
</evidence>